<feature type="compositionally biased region" description="Polar residues" evidence="1">
    <location>
        <begin position="18"/>
        <end position="32"/>
    </location>
</feature>
<feature type="compositionally biased region" description="Low complexity" evidence="1">
    <location>
        <begin position="1"/>
        <end position="17"/>
    </location>
</feature>
<dbReference type="SUPFAM" id="SSF56399">
    <property type="entry name" value="ADP-ribosylation"/>
    <property type="match status" value="1"/>
</dbReference>
<reference evidence="3" key="1">
    <citation type="submission" date="2021-01" db="UniProtKB">
        <authorList>
            <consortium name="EnsemblPlants"/>
        </authorList>
    </citation>
    <scope>IDENTIFICATION</scope>
</reference>
<evidence type="ECO:0000256" key="1">
    <source>
        <dbReference type="SAM" id="MobiDB-lite"/>
    </source>
</evidence>
<proteinExistence type="predicted"/>
<evidence type="ECO:0000259" key="2">
    <source>
        <dbReference type="PROSITE" id="PS51059"/>
    </source>
</evidence>
<dbReference type="InterPro" id="IPR012317">
    <property type="entry name" value="Poly(ADP-ribose)pol_cat_dom"/>
</dbReference>
<feature type="domain" description="PARP catalytic" evidence="2">
    <location>
        <begin position="59"/>
        <end position="281"/>
    </location>
</feature>
<dbReference type="EnsemblPlants" id="Kaladp0674s0077.1.v1.1">
    <property type="protein sequence ID" value="Kaladp0674s0077.1.v1.1"/>
    <property type="gene ID" value="Kaladp0674s0077.v1.1"/>
</dbReference>
<dbReference type="InterPro" id="IPR044964">
    <property type="entry name" value="RCD1/SRO1-5"/>
</dbReference>
<dbReference type="PROSITE" id="PS51059">
    <property type="entry name" value="PARP_CATALYTIC"/>
    <property type="match status" value="1"/>
</dbReference>
<dbReference type="Proteomes" id="UP000594263">
    <property type="component" value="Unplaced"/>
</dbReference>
<feature type="region of interest" description="Disordered" evidence="1">
    <location>
        <begin position="1"/>
        <end position="67"/>
    </location>
</feature>
<sequence length="334" mass="36888">MDSSSDAFTSFSDESSSNRVPNGSASSDTSSRGETEESAYPSSLSSAPDSFVSHTDATTSTEEEQDEVAMFGPGLVRVTEIFQLFDSIKQQFLTGLGPGLEPVVDVVAIHRTDNLGVMRQARMQSFQIHKAAVESKNGGDPNVRYGWIACRRSEVYPIVRYGFGSTGNNNGSDGRGLYFSPFQASVESVRDDMGEDEEGLRHVLLCRILVGRVEVAGAGQRCPSSEEFDSGVRTLVPPNKCIVWSCNMNTHVLPDFVVSFRATSNLRGTCHSFEPIKMTCLHIRVWLTVGRGSIFILQKFWARNKTKRQPLAKLRKCGARPRNKIKHRPLSKIN</sequence>
<feature type="compositionally biased region" description="Polar residues" evidence="1">
    <location>
        <begin position="40"/>
        <end position="60"/>
    </location>
</feature>
<dbReference type="Gramene" id="Kaladp0674s0077.1.v1.1">
    <property type="protein sequence ID" value="Kaladp0674s0077.1.v1.1"/>
    <property type="gene ID" value="Kaladp0674s0077.v1.1"/>
</dbReference>
<evidence type="ECO:0000313" key="4">
    <source>
        <dbReference type="Proteomes" id="UP000594263"/>
    </source>
</evidence>
<protein>
    <recommendedName>
        <fullName evidence="2">PARP catalytic domain-containing protein</fullName>
    </recommendedName>
</protein>
<keyword evidence="4" id="KW-1185">Reference proteome</keyword>
<dbReference type="AlphaFoldDB" id="A0A7N0VEF9"/>
<dbReference type="Gene3D" id="3.90.228.10">
    <property type="match status" value="1"/>
</dbReference>
<accession>A0A7N0VEF9</accession>
<dbReference type="PANTHER" id="PTHR32263:SF12">
    <property type="entry name" value="INACTIVE POLY [ADP-RIBOSE] POLYMERASE SRO4-RELATED"/>
    <property type="match status" value="1"/>
</dbReference>
<organism evidence="3 4">
    <name type="scientific">Kalanchoe fedtschenkoi</name>
    <name type="common">Lavender scallops</name>
    <name type="synonym">South American air plant</name>
    <dbReference type="NCBI Taxonomy" id="63787"/>
    <lineage>
        <taxon>Eukaryota</taxon>
        <taxon>Viridiplantae</taxon>
        <taxon>Streptophyta</taxon>
        <taxon>Embryophyta</taxon>
        <taxon>Tracheophyta</taxon>
        <taxon>Spermatophyta</taxon>
        <taxon>Magnoliopsida</taxon>
        <taxon>eudicotyledons</taxon>
        <taxon>Gunneridae</taxon>
        <taxon>Pentapetalae</taxon>
        <taxon>Saxifragales</taxon>
        <taxon>Crassulaceae</taxon>
        <taxon>Kalanchoe</taxon>
    </lineage>
</organism>
<name>A0A7N0VEF9_KALFE</name>
<evidence type="ECO:0000313" key="3">
    <source>
        <dbReference type="EnsemblPlants" id="Kaladp0674s0077.1.v1.1"/>
    </source>
</evidence>
<dbReference type="GO" id="GO:0003950">
    <property type="term" value="F:NAD+ poly-ADP-ribosyltransferase activity"/>
    <property type="evidence" value="ECO:0007669"/>
    <property type="project" value="InterPro"/>
</dbReference>
<dbReference type="PANTHER" id="PTHR32263">
    <property type="entry name" value="INACTIVE POLY [ADP-RIBOSE] POLYMERASE SRO4-RELATED"/>
    <property type="match status" value="1"/>
</dbReference>